<accession>A0ABN2EE39</accession>
<feature type="region of interest" description="Disordered" evidence="1">
    <location>
        <begin position="31"/>
        <end position="68"/>
    </location>
</feature>
<dbReference type="Proteomes" id="UP001501705">
    <property type="component" value="Unassembled WGS sequence"/>
</dbReference>
<keyword evidence="3" id="KW-1185">Reference proteome</keyword>
<evidence type="ECO:0000256" key="1">
    <source>
        <dbReference type="SAM" id="MobiDB-lite"/>
    </source>
</evidence>
<evidence type="ECO:0000313" key="3">
    <source>
        <dbReference type="Proteomes" id="UP001501705"/>
    </source>
</evidence>
<protein>
    <submittedName>
        <fullName evidence="2">Uncharacterized protein</fullName>
    </submittedName>
</protein>
<feature type="compositionally biased region" description="Polar residues" evidence="1">
    <location>
        <begin position="31"/>
        <end position="41"/>
    </location>
</feature>
<proteinExistence type="predicted"/>
<sequence>MKSPIGNPSAAPATADNAASIDTCKVLESSTKTAISGNAPSPTADPTALTVNATHNRRKSGPKDIPRS</sequence>
<gene>
    <name evidence="2" type="ORF">GCM10009804_71430</name>
</gene>
<evidence type="ECO:0000313" key="2">
    <source>
        <dbReference type="EMBL" id="GAA1604908.1"/>
    </source>
</evidence>
<name>A0ABN2EE39_9ACTN</name>
<dbReference type="EMBL" id="BAAAPH010000035">
    <property type="protein sequence ID" value="GAA1604908.1"/>
    <property type="molecule type" value="Genomic_DNA"/>
</dbReference>
<reference evidence="2 3" key="1">
    <citation type="journal article" date="2019" name="Int. J. Syst. Evol. Microbiol.">
        <title>The Global Catalogue of Microorganisms (GCM) 10K type strain sequencing project: providing services to taxonomists for standard genome sequencing and annotation.</title>
        <authorList>
            <consortium name="The Broad Institute Genomics Platform"/>
            <consortium name="The Broad Institute Genome Sequencing Center for Infectious Disease"/>
            <person name="Wu L."/>
            <person name="Ma J."/>
        </authorList>
    </citation>
    <scope>NUCLEOTIDE SEQUENCE [LARGE SCALE GENOMIC DNA]</scope>
    <source>
        <strain evidence="2 3">JCM 15572</strain>
    </source>
</reference>
<comment type="caution">
    <text evidence="2">The sequence shown here is derived from an EMBL/GenBank/DDBJ whole genome shotgun (WGS) entry which is preliminary data.</text>
</comment>
<organism evidence="2 3">
    <name type="scientific">Kribbella hippodromi</name>
    <dbReference type="NCBI Taxonomy" id="434347"/>
    <lineage>
        <taxon>Bacteria</taxon>
        <taxon>Bacillati</taxon>
        <taxon>Actinomycetota</taxon>
        <taxon>Actinomycetes</taxon>
        <taxon>Propionibacteriales</taxon>
        <taxon>Kribbellaceae</taxon>
        <taxon>Kribbella</taxon>
    </lineage>
</organism>